<keyword evidence="1" id="KW-0175">Coiled coil</keyword>
<sequence>MFSQSLRSTQERKKKISEELKQVQEQTEETGQKLSNKIFESVNAEVFQVYQWEGRLESELRRLHMAVKDLSSQLERWQATLKPLEVALKEIGDIENWSIILDERVSELLEIGSL</sequence>
<evidence type="ECO:0000313" key="2">
    <source>
        <dbReference type="EMBL" id="GJQ11847.1"/>
    </source>
</evidence>
<evidence type="ECO:0000256" key="1">
    <source>
        <dbReference type="SAM" id="Coils"/>
    </source>
</evidence>
<reference evidence="2" key="2">
    <citation type="submission" date="2022-01" db="EMBL/GenBank/DDBJ databases">
        <authorList>
            <person name="Hirooka S."/>
            <person name="Miyagishima S.Y."/>
        </authorList>
    </citation>
    <scope>NUCLEOTIDE SEQUENCE</scope>
    <source>
        <strain evidence="2">NBRC 102759</strain>
    </source>
</reference>
<dbReference type="OrthoDB" id="20018at2759"/>
<dbReference type="AlphaFoldDB" id="A0A9C7PYI3"/>
<proteinExistence type="predicted"/>
<reference evidence="2" key="1">
    <citation type="journal article" date="2022" name="Proc. Natl. Acad. Sci. U.S.A.">
        <title>Life cycle and functional genomics of the unicellular red alga Galdieria for elucidating algal and plant evolution and industrial use.</title>
        <authorList>
            <person name="Hirooka S."/>
            <person name="Itabashi T."/>
            <person name="Ichinose T.M."/>
            <person name="Onuma R."/>
            <person name="Fujiwara T."/>
            <person name="Yamashita S."/>
            <person name="Jong L.W."/>
            <person name="Tomita R."/>
            <person name="Iwane A.H."/>
            <person name="Miyagishima S.Y."/>
        </authorList>
    </citation>
    <scope>NUCLEOTIDE SEQUENCE</scope>
    <source>
        <strain evidence="2">NBRC 102759</strain>
    </source>
</reference>
<dbReference type="Proteomes" id="UP001061958">
    <property type="component" value="Unassembled WGS sequence"/>
</dbReference>
<evidence type="ECO:0000313" key="3">
    <source>
        <dbReference type="Proteomes" id="UP001061958"/>
    </source>
</evidence>
<evidence type="ECO:0008006" key="4">
    <source>
        <dbReference type="Google" id="ProtNLM"/>
    </source>
</evidence>
<gene>
    <name evidence="2" type="ORF">GpartN1_g3638.t1</name>
</gene>
<name>A0A9C7PYI3_9RHOD</name>
<dbReference type="EMBL" id="BQMJ01000028">
    <property type="protein sequence ID" value="GJQ11847.1"/>
    <property type="molecule type" value="Genomic_DNA"/>
</dbReference>
<dbReference type="Pfam" id="PF06320">
    <property type="entry name" value="GCN5L1"/>
    <property type="match status" value="1"/>
</dbReference>
<organism evidence="2 3">
    <name type="scientific">Galdieria partita</name>
    <dbReference type="NCBI Taxonomy" id="83374"/>
    <lineage>
        <taxon>Eukaryota</taxon>
        <taxon>Rhodophyta</taxon>
        <taxon>Bangiophyceae</taxon>
        <taxon>Galdieriales</taxon>
        <taxon>Galdieriaceae</taxon>
        <taxon>Galdieria</taxon>
    </lineage>
</organism>
<feature type="coiled-coil region" evidence="1">
    <location>
        <begin position="6"/>
        <end position="33"/>
    </location>
</feature>
<comment type="caution">
    <text evidence="2">The sequence shown here is derived from an EMBL/GenBank/DDBJ whole genome shotgun (WGS) entry which is preliminary data.</text>
</comment>
<protein>
    <recommendedName>
        <fullName evidence="4">Biogenesis of lysosome-related organelles complex 1 subunit 1</fullName>
    </recommendedName>
</protein>
<accession>A0A9C7PYI3</accession>
<keyword evidence="3" id="KW-1185">Reference proteome</keyword>